<evidence type="ECO:0000313" key="2">
    <source>
        <dbReference type="EMBL" id="ARW60183.1"/>
    </source>
</evidence>
<feature type="transmembrane region" description="Helical" evidence="1">
    <location>
        <begin position="276"/>
        <end position="297"/>
    </location>
</feature>
<name>A0A1Z1M2Z3_9FLOR</name>
<keyword evidence="1" id="KW-1133">Transmembrane helix</keyword>
<feature type="transmembrane region" description="Helical" evidence="1">
    <location>
        <begin position="159"/>
        <end position="180"/>
    </location>
</feature>
<reference evidence="2" key="1">
    <citation type="journal article" date="2017" name="J. Phycol.">
        <title>Analysis of chloroplast genomes and a supermatrix inform reclassification of the Rhodomelaceae (Rhodophyta).</title>
        <authorList>
            <person name="Diaz-Tapia P."/>
            <person name="Maggs C.A."/>
            <person name="West J.A."/>
            <person name="Verbruggen H."/>
        </authorList>
    </citation>
    <scope>NUCLEOTIDE SEQUENCE</scope>
    <source>
        <strain evidence="2">JFC1711</strain>
    </source>
</reference>
<keyword evidence="2" id="KW-0934">Plastid</keyword>
<evidence type="ECO:0008006" key="3">
    <source>
        <dbReference type="Google" id="ProtNLM"/>
    </source>
</evidence>
<proteinExistence type="predicted"/>
<gene>
    <name evidence="2" type="primary">ConsOrf5</name>
</gene>
<dbReference type="AlphaFoldDB" id="A0A1Z1M2Z3"/>
<feature type="transmembrane region" description="Helical" evidence="1">
    <location>
        <begin position="303"/>
        <end position="323"/>
    </location>
</feature>
<keyword evidence="1" id="KW-0812">Transmembrane</keyword>
<dbReference type="EMBL" id="MF101412">
    <property type="protein sequence ID" value="ARW60183.1"/>
    <property type="molecule type" value="Genomic_DNA"/>
</dbReference>
<accession>A0A1Z1M2Z3</accession>
<keyword evidence="1" id="KW-0472">Membrane</keyword>
<keyword evidence="2" id="KW-0150">Chloroplast</keyword>
<geneLocation type="chloroplast" evidence="2"/>
<feature type="transmembrane region" description="Helical" evidence="1">
    <location>
        <begin position="205"/>
        <end position="222"/>
    </location>
</feature>
<sequence length="363" mass="43914">MHLRVLMIQKQIYLATKRHKLYYVYQLQKYLINSNEAKIVSVKNIINDTIIHYNGSKSSEFVVDNSEEYVITKVLLKKYLSVNKNLDLVIDKIKQNLIYLSIEPIYRAKLKQNIFKYITNYNNYQSFLVNNQYGYVKNFRLYKNSFIKIIISRLNFSNYISKLVISWLYSRNFVLFFSMYDLSAQYYSKTNDNKLKNTLTSCNNLISLMLNTLVLDICWFLFRTQKKKYYTSNLYNFLHQNVVNNQNFNVNKEHCSISKVLKLFLRNIKYKKYKNIYSLTYQGKLINNLIIIYTKYYQEFNSFIYYQLVTYFNQFINVLLYTCQRKKIDKISNLIIQSSEIVKLNYFFNLCVYYYNILNSYTF</sequence>
<organism evidence="2">
    <name type="scientific">Laurencieae sp</name>
    <dbReference type="NCBI Taxonomy" id="2007162"/>
    <lineage>
        <taxon>Eukaryota</taxon>
        <taxon>Rhodophyta</taxon>
        <taxon>Florideophyceae</taxon>
        <taxon>Rhodymeniophycidae</taxon>
        <taxon>Ceramiales</taxon>
        <taxon>Rhodomelaceae</taxon>
        <taxon>Laurencieae</taxon>
    </lineage>
</organism>
<evidence type="ECO:0000256" key="1">
    <source>
        <dbReference type="SAM" id="Phobius"/>
    </source>
</evidence>
<protein>
    <recommendedName>
        <fullName evidence="3">Reverse transcriptase N-terminal domain-containing protein</fullName>
    </recommendedName>
</protein>